<evidence type="ECO:0008006" key="4">
    <source>
        <dbReference type="Google" id="ProtNLM"/>
    </source>
</evidence>
<protein>
    <recommendedName>
        <fullName evidence="4">Schlafen AlbA-2 domain-containing protein</fullName>
    </recommendedName>
</protein>
<keyword evidence="1" id="KW-0812">Transmembrane</keyword>
<dbReference type="Proteomes" id="UP001331761">
    <property type="component" value="Unassembled WGS sequence"/>
</dbReference>
<organism evidence="2 3">
    <name type="scientific">Trichostrongylus colubriformis</name>
    <name type="common">Black scour worm</name>
    <dbReference type="NCBI Taxonomy" id="6319"/>
    <lineage>
        <taxon>Eukaryota</taxon>
        <taxon>Metazoa</taxon>
        <taxon>Ecdysozoa</taxon>
        <taxon>Nematoda</taxon>
        <taxon>Chromadorea</taxon>
        <taxon>Rhabditida</taxon>
        <taxon>Rhabditina</taxon>
        <taxon>Rhabditomorpha</taxon>
        <taxon>Strongyloidea</taxon>
        <taxon>Trichostrongylidae</taxon>
        <taxon>Trichostrongylus</taxon>
    </lineage>
</organism>
<evidence type="ECO:0000313" key="3">
    <source>
        <dbReference type="Proteomes" id="UP001331761"/>
    </source>
</evidence>
<sequence length="460" mass="52898">MWATDRVIHPYSAAEDVSSLHLAASSSPSAILTDESNTYPVSVSSFHGAPNEWNISGSHALKSIRMACGASRSSRTTSRESKISGPVTVSSFHEHPFEWDRPRTEVFFEDLSAYESDSFEYDDDFIPYFDETMHKATTPRKELSSETVFAPNFWKRESQSKATSSLSDILDQMEKKRVSAEPLYGANRVFVTGEEVKNPDDLRRNEQYRTASYHRRYFAKCLDHLKSTCCSELAQLGTDELFSDSVYEKFLYGAQCEFKPNTWIVAWEPKRLEQLTTHTIQSIICAALNSKRKLQWVIGIGSNNEVIGCIISRKQRDKMRQAFDFCTSSGFFPRLPVLLARIRFHVVTGHPDGDDEERFLVEIGVRERVATLYQIAPNHIFYADGNEVKEIQEINEARLILAKQFEEQQLLSNGYKRFFSLTRLCALWPAYKFVWKEFFMFSLSGFLLGIFLRRVWIKVS</sequence>
<name>A0AAN8IS26_TRICO</name>
<feature type="transmembrane region" description="Helical" evidence="1">
    <location>
        <begin position="433"/>
        <end position="452"/>
    </location>
</feature>
<keyword evidence="3" id="KW-1185">Reference proteome</keyword>
<evidence type="ECO:0000313" key="2">
    <source>
        <dbReference type="EMBL" id="KAK5984794.1"/>
    </source>
</evidence>
<evidence type="ECO:0000256" key="1">
    <source>
        <dbReference type="SAM" id="Phobius"/>
    </source>
</evidence>
<dbReference type="EMBL" id="WIXE01002449">
    <property type="protein sequence ID" value="KAK5984794.1"/>
    <property type="molecule type" value="Genomic_DNA"/>
</dbReference>
<gene>
    <name evidence="2" type="ORF">GCK32_002235</name>
</gene>
<dbReference type="AlphaFoldDB" id="A0AAN8IS26"/>
<comment type="caution">
    <text evidence="2">The sequence shown here is derived from an EMBL/GenBank/DDBJ whole genome shotgun (WGS) entry which is preliminary data.</text>
</comment>
<keyword evidence="1" id="KW-1133">Transmembrane helix</keyword>
<keyword evidence="1" id="KW-0472">Membrane</keyword>
<proteinExistence type="predicted"/>
<reference evidence="2 3" key="1">
    <citation type="submission" date="2019-10" db="EMBL/GenBank/DDBJ databases">
        <title>Assembly and Annotation for the nematode Trichostrongylus colubriformis.</title>
        <authorList>
            <person name="Martin J."/>
        </authorList>
    </citation>
    <scope>NUCLEOTIDE SEQUENCE [LARGE SCALE GENOMIC DNA]</scope>
    <source>
        <strain evidence="2">G859</strain>
        <tissue evidence="2">Whole worm</tissue>
    </source>
</reference>
<accession>A0AAN8IS26</accession>